<dbReference type="RefSeq" id="WP_022772109.1">
    <property type="nucleotide sequence ID" value="NC_022576.1"/>
</dbReference>
<dbReference type="SUPFAM" id="SSF53850">
    <property type="entry name" value="Periplasmic binding protein-like II"/>
    <property type="match status" value="1"/>
</dbReference>
<dbReference type="Proteomes" id="UP000017184">
    <property type="component" value="Chromosome"/>
</dbReference>
<dbReference type="STRING" id="946483.Cenrod_1182"/>
<evidence type="ECO:0000313" key="3">
    <source>
        <dbReference type="EMBL" id="AGX87275.1"/>
    </source>
</evidence>
<dbReference type="AlphaFoldDB" id="U5N7I2"/>
<organism evidence="3 4">
    <name type="scientific">Candidatus Symbiobacter mobilis CR</name>
    <dbReference type="NCBI Taxonomy" id="946483"/>
    <lineage>
        <taxon>Bacteria</taxon>
        <taxon>Pseudomonadati</taxon>
        <taxon>Pseudomonadota</taxon>
        <taxon>Betaproteobacteria</taxon>
        <taxon>Burkholderiales</taxon>
        <taxon>Comamonadaceae</taxon>
    </lineage>
</organism>
<dbReference type="PANTHER" id="PTHR33376">
    <property type="match status" value="1"/>
</dbReference>
<feature type="signal peptide" evidence="2">
    <location>
        <begin position="1"/>
        <end position="25"/>
    </location>
</feature>
<gene>
    <name evidence="3" type="ORF">Cenrod_1182</name>
</gene>
<dbReference type="InterPro" id="IPR038404">
    <property type="entry name" value="TRAP_DctP_sf"/>
</dbReference>
<dbReference type="KEGG" id="cbx:Cenrod_1182"/>
<evidence type="ECO:0000313" key="4">
    <source>
        <dbReference type="Proteomes" id="UP000017184"/>
    </source>
</evidence>
<dbReference type="EMBL" id="CP004885">
    <property type="protein sequence ID" value="AGX87275.1"/>
    <property type="molecule type" value="Genomic_DNA"/>
</dbReference>
<name>U5N7I2_9BURK</name>
<protein>
    <submittedName>
        <fullName evidence="3">TRAP-type C4-dicarboxylate transporter periplasmic subunit</fullName>
    </submittedName>
</protein>
<dbReference type="Gene3D" id="3.40.190.170">
    <property type="entry name" value="Bacterial extracellular solute-binding protein, family 7"/>
    <property type="match status" value="1"/>
</dbReference>
<dbReference type="GO" id="GO:0055085">
    <property type="term" value="P:transmembrane transport"/>
    <property type="evidence" value="ECO:0007669"/>
    <property type="project" value="InterPro"/>
</dbReference>
<dbReference type="eggNOG" id="COG1638">
    <property type="taxonomic scope" value="Bacteria"/>
</dbReference>
<dbReference type="CDD" id="cd13665">
    <property type="entry name" value="PBP2_TRAP_Dctp3_4"/>
    <property type="match status" value="1"/>
</dbReference>
<accession>U5N7I2</accession>
<keyword evidence="4" id="KW-1185">Reference proteome</keyword>
<dbReference type="PANTHER" id="PTHR33376:SF15">
    <property type="entry name" value="BLL6794 PROTEIN"/>
    <property type="match status" value="1"/>
</dbReference>
<feature type="chain" id="PRO_5004662803" evidence="2">
    <location>
        <begin position="26"/>
        <end position="364"/>
    </location>
</feature>
<evidence type="ECO:0000256" key="1">
    <source>
        <dbReference type="ARBA" id="ARBA00022729"/>
    </source>
</evidence>
<dbReference type="NCBIfam" id="NF037995">
    <property type="entry name" value="TRAP_S1"/>
    <property type="match status" value="1"/>
</dbReference>
<sequence length="364" mass="39033">MLPFSHIALRCAALLAFAYAATTLAAPNAAPAAPSRVPVIAPAIVLRVHHFLPATSATQTLILQPWCDAIEKDSGGRLRCQIYPSMQLGGTPAQLFDQVQDGIVDVAWTLPGYTAGRFPLVEAFELPFMMRDPVATSKALWDYVQQYAPAEFQGVRALALHVHGRGSIHTTQAPIHTMADLRGKKVRAPTRQTNRLLAALGATPVAMPVTAVSEALSKSVLDGALAPYDVVPSIKLQDLARFHADTDPAEPALYTATFILAMNPATYARLPPDLQKVIDAHSGQATSGAFGKTFFTADAAGYRLTAHNAHNVIGAAELQRWKQAAQPVCDAWVREVGAKGYDGRRLLEGARRLIAEHSKAAPAQ</sequence>
<dbReference type="PATRIC" id="fig|946483.4.peg.1184"/>
<evidence type="ECO:0000256" key="2">
    <source>
        <dbReference type="SAM" id="SignalP"/>
    </source>
</evidence>
<dbReference type="Pfam" id="PF03480">
    <property type="entry name" value="DctP"/>
    <property type="match status" value="1"/>
</dbReference>
<keyword evidence="1 2" id="KW-0732">Signal</keyword>
<proteinExistence type="predicted"/>
<dbReference type="OrthoDB" id="9177965at2"/>
<dbReference type="HOGENOM" id="CLU_036176_2_0_4"/>
<reference evidence="3 4" key="1">
    <citation type="journal article" date="2013" name="Genome Biol.">
        <title>Genomic analysis reveals key aspects of prokaryotic symbiosis in the phototrophic consortium "Chlorochromatium aggregatum".</title>
        <authorList>
            <person name="Liu Z."/>
            <person name="Muller J."/>
            <person name="Li T."/>
            <person name="Alvey R.M."/>
            <person name="Vogl K."/>
            <person name="Frigaard N.U."/>
            <person name="Rockwell N.C."/>
            <person name="Boyd E.S."/>
            <person name="Tomsho L.P."/>
            <person name="Schuster S.C."/>
            <person name="Henke P."/>
            <person name="Rohde M."/>
            <person name="Overmann J."/>
            <person name="Bryant D.A."/>
        </authorList>
    </citation>
    <scope>NUCLEOTIDE SEQUENCE [LARGE SCALE GENOMIC DNA]</scope>
    <source>
        <strain evidence="3">CR</strain>
    </source>
</reference>
<dbReference type="InterPro" id="IPR018389">
    <property type="entry name" value="DctP_fam"/>
</dbReference>